<organism evidence="1 2">
    <name type="scientific">Kipferlia bialata</name>
    <dbReference type="NCBI Taxonomy" id="797122"/>
    <lineage>
        <taxon>Eukaryota</taxon>
        <taxon>Metamonada</taxon>
        <taxon>Carpediemonas-like organisms</taxon>
        <taxon>Kipferlia</taxon>
    </lineage>
</organism>
<dbReference type="Proteomes" id="UP000265618">
    <property type="component" value="Unassembled WGS sequence"/>
</dbReference>
<protein>
    <submittedName>
        <fullName evidence="1">Uncharacterized protein</fullName>
    </submittedName>
</protein>
<comment type="caution">
    <text evidence="1">The sequence shown here is derived from an EMBL/GenBank/DDBJ whole genome shotgun (WGS) entry which is preliminary data.</text>
</comment>
<evidence type="ECO:0000313" key="1">
    <source>
        <dbReference type="EMBL" id="GIQ91243.1"/>
    </source>
</evidence>
<accession>A0A9K3GQ94</accession>
<feature type="non-terminal residue" evidence="1">
    <location>
        <position position="1"/>
    </location>
</feature>
<reference evidence="1 2" key="1">
    <citation type="journal article" date="2018" name="PLoS ONE">
        <title>The draft genome of Kipferlia bialata reveals reductive genome evolution in fornicate parasites.</title>
        <authorList>
            <person name="Tanifuji G."/>
            <person name="Takabayashi S."/>
            <person name="Kume K."/>
            <person name="Takagi M."/>
            <person name="Nakayama T."/>
            <person name="Kamikawa R."/>
            <person name="Inagaki Y."/>
            <person name="Hashimoto T."/>
        </authorList>
    </citation>
    <scope>NUCLEOTIDE SEQUENCE [LARGE SCALE GENOMIC DNA]</scope>
    <source>
        <strain evidence="1">NY0173</strain>
    </source>
</reference>
<name>A0A9K3GQ94_9EUKA</name>
<dbReference type="AlphaFoldDB" id="A0A9K3GQ94"/>
<evidence type="ECO:0000313" key="2">
    <source>
        <dbReference type="Proteomes" id="UP000265618"/>
    </source>
</evidence>
<dbReference type="EMBL" id="BDIP01007382">
    <property type="protein sequence ID" value="GIQ91243.1"/>
    <property type="molecule type" value="Genomic_DNA"/>
</dbReference>
<gene>
    <name evidence="1" type="ORF">KIPB_014408</name>
</gene>
<feature type="non-terminal residue" evidence="1">
    <location>
        <position position="70"/>
    </location>
</feature>
<proteinExistence type="predicted"/>
<keyword evidence="2" id="KW-1185">Reference proteome</keyword>
<sequence length="70" mass="8417">QPDHTEFVMLREWLRDQDLTARLRRIPLFRLHRKAKAFRLLKLSVARSKMDRASAVLKDRLFMLDANLLK</sequence>